<dbReference type="RefSeq" id="WP_124398167.1">
    <property type="nucleotide sequence ID" value="NZ_BHZE01000016.1"/>
</dbReference>
<feature type="transmembrane region" description="Helical" evidence="1">
    <location>
        <begin position="164"/>
        <end position="182"/>
    </location>
</feature>
<feature type="transmembrane region" description="Helical" evidence="1">
    <location>
        <begin position="30"/>
        <end position="52"/>
    </location>
</feature>
<dbReference type="AlphaFoldDB" id="A0A401XM63"/>
<dbReference type="PANTHER" id="PTHR14969">
    <property type="entry name" value="SPHINGOSINE-1-PHOSPHATE PHOSPHOHYDROLASE"/>
    <property type="match status" value="1"/>
</dbReference>
<gene>
    <name evidence="3" type="ORF">JCM31826_15890</name>
</gene>
<evidence type="ECO:0000313" key="4">
    <source>
        <dbReference type="Proteomes" id="UP000286715"/>
    </source>
</evidence>
<proteinExistence type="predicted"/>
<keyword evidence="1" id="KW-1133">Transmembrane helix</keyword>
<dbReference type="PANTHER" id="PTHR14969:SF13">
    <property type="entry name" value="AT30094P"/>
    <property type="match status" value="1"/>
</dbReference>
<dbReference type="Gene3D" id="1.20.144.10">
    <property type="entry name" value="Phosphatidic acid phosphatase type 2/haloperoxidase"/>
    <property type="match status" value="2"/>
</dbReference>
<keyword evidence="1" id="KW-0472">Membrane</keyword>
<evidence type="ECO:0000256" key="1">
    <source>
        <dbReference type="SAM" id="Phobius"/>
    </source>
</evidence>
<feature type="transmembrane region" description="Helical" evidence="1">
    <location>
        <begin position="59"/>
        <end position="81"/>
    </location>
</feature>
<dbReference type="SUPFAM" id="SSF48317">
    <property type="entry name" value="Acid phosphatase/Vanadium-dependent haloperoxidase"/>
    <property type="match status" value="1"/>
</dbReference>
<reference evidence="3 4" key="1">
    <citation type="submission" date="2018-11" db="EMBL/GenBank/DDBJ databases">
        <title>Schleiferia aggregans sp. nov., a moderately thermophilic heterotrophic bacterium isolated from microbial mats at a terrestrial hot spring.</title>
        <authorList>
            <person name="Iino T."/>
            <person name="Ohkuma M."/>
            <person name="Haruta S."/>
        </authorList>
    </citation>
    <scope>NUCLEOTIDE SEQUENCE [LARGE SCALE GENOMIC DNA]</scope>
    <source>
        <strain evidence="3 4">LA</strain>
    </source>
</reference>
<dbReference type="EMBL" id="BHZE01000016">
    <property type="protein sequence ID" value="GCD78107.1"/>
    <property type="molecule type" value="Genomic_DNA"/>
</dbReference>
<feature type="domain" description="Phosphatidic acid phosphatase type 2/haloperoxidase" evidence="2">
    <location>
        <begin position="64"/>
        <end position="179"/>
    </location>
</feature>
<comment type="caution">
    <text evidence="3">The sequence shown here is derived from an EMBL/GenBank/DDBJ whole genome shotgun (WGS) entry which is preliminary data.</text>
</comment>
<dbReference type="Proteomes" id="UP000286715">
    <property type="component" value="Unassembled WGS sequence"/>
</dbReference>
<sequence length="193" mass="21507">MNDFIQWFTTGDEQLLLTINGGGTPAMDAFWLFVTGKWNWLPLYALLLAWVWKVAGKQGFIAFVVLVGIGLLLSDGGSVWLFKNTFKRLRPCHVEALATQLRLPGGCGGLYGFVSSHAANSFMLTGLMLGLFHKRYRWIWLMLLWAAMVGYSRVYLGVHYPTDVLFGAVYGGAVGVFLGLRGQHLVIDYANRP</sequence>
<dbReference type="SMART" id="SM00014">
    <property type="entry name" value="acidPPc"/>
    <property type="match status" value="1"/>
</dbReference>
<feature type="transmembrane region" description="Helical" evidence="1">
    <location>
        <begin position="138"/>
        <end position="158"/>
    </location>
</feature>
<evidence type="ECO:0000313" key="3">
    <source>
        <dbReference type="EMBL" id="GCD78107.1"/>
    </source>
</evidence>
<evidence type="ECO:0000259" key="2">
    <source>
        <dbReference type="SMART" id="SM00014"/>
    </source>
</evidence>
<dbReference type="CDD" id="cd03395">
    <property type="entry name" value="PAP2_like_4"/>
    <property type="match status" value="1"/>
</dbReference>
<dbReference type="InterPro" id="IPR036938">
    <property type="entry name" value="PAP2/HPO_sf"/>
</dbReference>
<organism evidence="3 4">
    <name type="scientific">Thermaurantimonas aggregans</name>
    <dbReference type="NCBI Taxonomy" id="2173829"/>
    <lineage>
        <taxon>Bacteria</taxon>
        <taxon>Pseudomonadati</taxon>
        <taxon>Bacteroidota</taxon>
        <taxon>Flavobacteriia</taxon>
        <taxon>Flavobacteriales</taxon>
        <taxon>Schleiferiaceae</taxon>
        <taxon>Thermaurantimonas</taxon>
    </lineage>
</organism>
<dbReference type="OrthoDB" id="9789113at2"/>
<feature type="transmembrane region" description="Helical" evidence="1">
    <location>
        <begin position="110"/>
        <end position="131"/>
    </location>
</feature>
<name>A0A401XM63_9FLAO</name>
<keyword evidence="4" id="KW-1185">Reference proteome</keyword>
<accession>A0A401XM63</accession>
<keyword evidence="1" id="KW-0812">Transmembrane</keyword>
<dbReference type="InterPro" id="IPR000326">
    <property type="entry name" value="PAP2/HPO"/>
</dbReference>
<dbReference type="Pfam" id="PF01569">
    <property type="entry name" value="PAP2"/>
    <property type="match status" value="1"/>
</dbReference>
<protein>
    <submittedName>
        <fullName evidence="3">Phosphatase PAP2 family protein</fullName>
    </submittedName>
</protein>